<evidence type="ECO:0000256" key="6">
    <source>
        <dbReference type="ARBA" id="ARBA00023134"/>
    </source>
</evidence>
<dbReference type="Pfam" id="PF01926">
    <property type="entry name" value="MMR_HSR1"/>
    <property type="match status" value="2"/>
</dbReference>
<dbReference type="NCBIfam" id="TIGR00231">
    <property type="entry name" value="small_GTP"/>
    <property type="match status" value="2"/>
</dbReference>
<dbReference type="CDD" id="cd01895">
    <property type="entry name" value="EngA2"/>
    <property type="match status" value="1"/>
</dbReference>
<evidence type="ECO:0000256" key="5">
    <source>
        <dbReference type="ARBA" id="ARBA00022741"/>
    </source>
</evidence>
<comment type="caution">
    <text evidence="13">The sequence shown here is derived from an EMBL/GenBank/DDBJ whole genome shotgun (WGS) entry which is preliminary data.</text>
</comment>
<dbReference type="InterPro" id="IPR031166">
    <property type="entry name" value="G_ENGA"/>
</dbReference>
<dbReference type="EMBL" id="JAAAMG010000010">
    <property type="protein sequence ID" value="NDW05465.1"/>
    <property type="molecule type" value="Genomic_DNA"/>
</dbReference>
<feature type="binding site" evidence="8">
    <location>
        <begin position="8"/>
        <end position="15"/>
    </location>
    <ligand>
        <name>GTP</name>
        <dbReference type="ChEBI" id="CHEBI:37565"/>
        <label>1</label>
    </ligand>
</feature>
<dbReference type="InterPro" id="IPR015946">
    <property type="entry name" value="KH_dom-like_a/b"/>
</dbReference>
<feature type="domain" description="EngA-type G" evidence="12">
    <location>
        <begin position="2"/>
        <end position="166"/>
    </location>
</feature>
<evidence type="ECO:0000256" key="4">
    <source>
        <dbReference type="ARBA" id="ARBA00022737"/>
    </source>
</evidence>
<evidence type="ECO:0000256" key="11">
    <source>
        <dbReference type="SAM" id="MobiDB-lite"/>
    </source>
</evidence>
<dbReference type="Pfam" id="PF14714">
    <property type="entry name" value="KH_dom-like"/>
    <property type="match status" value="1"/>
</dbReference>
<reference evidence="13 14" key="1">
    <citation type="submission" date="2020-01" db="EMBL/GenBank/DDBJ databases">
        <title>Jiella pacifica sp. nov.</title>
        <authorList>
            <person name="Xue Z."/>
            <person name="Zhu S."/>
            <person name="Chen J."/>
            <person name="Yang J."/>
        </authorList>
    </citation>
    <scope>NUCLEOTIDE SEQUENCE [LARGE SCALE GENOMIC DNA]</scope>
    <source>
        <strain evidence="13 14">40Bstr34</strain>
    </source>
</reference>
<comment type="function">
    <text evidence="8 10">GTPase that plays an essential role in the late steps of ribosome biogenesis.</text>
</comment>
<dbReference type="Gene3D" id="3.40.50.300">
    <property type="entry name" value="P-loop containing nucleotide triphosphate hydrolases"/>
    <property type="match status" value="2"/>
</dbReference>
<evidence type="ECO:0000256" key="2">
    <source>
        <dbReference type="ARBA" id="ARBA00020953"/>
    </source>
</evidence>
<dbReference type="SUPFAM" id="SSF52540">
    <property type="entry name" value="P-loop containing nucleoside triphosphate hydrolases"/>
    <property type="match status" value="2"/>
</dbReference>
<feature type="binding site" evidence="8">
    <location>
        <begin position="334"/>
        <end position="337"/>
    </location>
    <ligand>
        <name>GTP</name>
        <dbReference type="ChEBI" id="CHEBI:37565"/>
        <label>2</label>
    </ligand>
</feature>
<dbReference type="InterPro" id="IPR027417">
    <property type="entry name" value="P-loop_NTPase"/>
</dbReference>
<proteinExistence type="inferred from homology"/>
<dbReference type="FunFam" id="3.30.300.20:FF:000004">
    <property type="entry name" value="GTPase Der"/>
    <property type="match status" value="1"/>
</dbReference>
<dbReference type="PROSITE" id="PS51712">
    <property type="entry name" value="G_ENGA"/>
    <property type="match status" value="2"/>
</dbReference>
<dbReference type="PANTHER" id="PTHR43834:SF6">
    <property type="entry name" value="GTPASE DER"/>
    <property type="match status" value="1"/>
</dbReference>
<evidence type="ECO:0000256" key="10">
    <source>
        <dbReference type="RuleBase" id="RU004481"/>
    </source>
</evidence>
<accession>A0A6N9T5I7</accession>
<dbReference type="InterPro" id="IPR006073">
    <property type="entry name" value="GTP-bd"/>
</dbReference>
<evidence type="ECO:0000256" key="1">
    <source>
        <dbReference type="ARBA" id="ARBA00008279"/>
    </source>
</evidence>
<keyword evidence="5 8" id="KW-0547">Nucleotide-binding</keyword>
<evidence type="ECO:0000313" key="14">
    <source>
        <dbReference type="Proteomes" id="UP000469011"/>
    </source>
</evidence>
<evidence type="ECO:0000259" key="12">
    <source>
        <dbReference type="PROSITE" id="PS51712"/>
    </source>
</evidence>
<feature type="compositionally biased region" description="Basic and acidic residues" evidence="11">
    <location>
        <begin position="175"/>
        <end position="185"/>
    </location>
</feature>
<comment type="subunit">
    <text evidence="8">Associates with the 50S ribosomal subunit.</text>
</comment>
<evidence type="ECO:0000256" key="8">
    <source>
        <dbReference type="HAMAP-Rule" id="MF_00195"/>
    </source>
</evidence>
<name>A0A6N9T5I7_9HYPH</name>
<dbReference type="HAMAP" id="MF_00195">
    <property type="entry name" value="GTPase_Der"/>
    <property type="match status" value="1"/>
</dbReference>
<evidence type="ECO:0000256" key="3">
    <source>
        <dbReference type="ARBA" id="ARBA00022517"/>
    </source>
</evidence>
<feature type="region of interest" description="Disordered" evidence="11">
    <location>
        <begin position="166"/>
        <end position="186"/>
    </location>
</feature>
<dbReference type="GO" id="GO:0042254">
    <property type="term" value="P:ribosome biogenesis"/>
    <property type="evidence" value="ECO:0007669"/>
    <property type="project" value="UniProtKB-KW"/>
</dbReference>
<keyword evidence="14" id="KW-1185">Reference proteome</keyword>
<dbReference type="PIRSF" id="PIRSF006485">
    <property type="entry name" value="GTP-binding_EngA"/>
    <property type="match status" value="1"/>
</dbReference>
<dbReference type="InterPro" id="IPR005225">
    <property type="entry name" value="Small_GTP-bd"/>
</dbReference>
<dbReference type="InterPro" id="IPR032859">
    <property type="entry name" value="KH_dom-like"/>
</dbReference>
<gene>
    <name evidence="8" type="primary">der</name>
    <name evidence="13" type="ORF">GTK09_13630</name>
</gene>
<sequence length="487" mass="53976">MVTIAIIGRPNVGKSTLFNRLVGRRLALVDDQPGVTRDRRLGEARLMDLAFEIVDTAGLEQAGADTLEGRMRAQTEEAIKAADLCLFMIDVKTGLTPQDQDFAELLRRSAKRVILVANKAEARGSQAGLLDAYAIGLGEPVGISAEHGEGMAELRDAMVETLGRGAFRPHGTARRPREDGDRPEGELTQAEMDAAEAAALADEEEPIEDYDETKPLRLAIVGRPNAGKSTLINRFLGEDRLLTGPEAGITRDSISVEWEWRGRKIKVFDTAGMRRKARIQEKLEKLSVADGLRAIRFAEVVVIVFDVTIPFERQDLSIVDLIVREGRAPVIAFNKWDLIEDRQALLKDLHEKTQRLLPQVRGIKAVPVSGETGEGIDRLMRAAADTHEIWNRRISTAKLNQWLERAVARHPPPAVAGRRVNIKYITQVKSRPPSFIISTARPEALGASYTRYLINGLREDFDFPGVPIRLALRKAANPYAGKKRRSS</sequence>
<keyword evidence="3 8" id="KW-0690">Ribosome biogenesis</keyword>
<dbReference type="Proteomes" id="UP000469011">
    <property type="component" value="Unassembled WGS sequence"/>
</dbReference>
<dbReference type="NCBIfam" id="TIGR03594">
    <property type="entry name" value="GTPase_EngA"/>
    <property type="match status" value="1"/>
</dbReference>
<feature type="binding site" evidence="8">
    <location>
        <begin position="118"/>
        <end position="121"/>
    </location>
    <ligand>
        <name>GTP</name>
        <dbReference type="ChEBI" id="CHEBI:37565"/>
        <label>1</label>
    </ligand>
</feature>
<dbReference type="GO" id="GO:0005525">
    <property type="term" value="F:GTP binding"/>
    <property type="evidence" value="ECO:0007669"/>
    <property type="project" value="UniProtKB-UniRule"/>
</dbReference>
<organism evidence="13 14">
    <name type="scientific">Jiella pacifica</name>
    <dbReference type="NCBI Taxonomy" id="2696469"/>
    <lineage>
        <taxon>Bacteria</taxon>
        <taxon>Pseudomonadati</taxon>
        <taxon>Pseudomonadota</taxon>
        <taxon>Alphaproteobacteria</taxon>
        <taxon>Hyphomicrobiales</taxon>
        <taxon>Aurantimonadaceae</taxon>
        <taxon>Jiella</taxon>
    </lineage>
</organism>
<feature type="binding site" evidence="8">
    <location>
        <begin position="269"/>
        <end position="273"/>
    </location>
    <ligand>
        <name>GTP</name>
        <dbReference type="ChEBI" id="CHEBI:37565"/>
        <label>2</label>
    </ligand>
</feature>
<protein>
    <recommendedName>
        <fullName evidence="2 8">GTPase Der</fullName>
    </recommendedName>
    <alternativeName>
        <fullName evidence="7 8">GTP-binding protein EngA</fullName>
    </alternativeName>
</protein>
<evidence type="ECO:0000313" key="13">
    <source>
        <dbReference type="EMBL" id="NDW05465.1"/>
    </source>
</evidence>
<evidence type="ECO:0000256" key="7">
    <source>
        <dbReference type="ARBA" id="ARBA00032345"/>
    </source>
</evidence>
<dbReference type="PANTHER" id="PTHR43834">
    <property type="entry name" value="GTPASE DER"/>
    <property type="match status" value="1"/>
</dbReference>
<dbReference type="FunFam" id="3.40.50.300:FF:000057">
    <property type="entry name" value="GTPase Der"/>
    <property type="match status" value="1"/>
</dbReference>
<dbReference type="Gene3D" id="3.30.300.20">
    <property type="match status" value="1"/>
</dbReference>
<keyword evidence="4 10" id="KW-0677">Repeat</keyword>
<dbReference type="RefSeq" id="WP_163463719.1">
    <property type="nucleotide sequence ID" value="NZ_JAAAMG010000010.1"/>
</dbReference>
<feature type="binding site" evidence="8">
    <location>
        <begin position="55"/>
        <end position="59"/>
    </location>
    <ligand>
        <name>GTP</name>
        <dbReference type="ChEBI" id="CHEBI:37565"/>
        <label>1</label>
    </ligand>
</feature>
<feature type="domain" description="EngA-type G" evidence="12">
    <location>
        <begin position="216"/>
        <end position="391"/>
    </location>
</feature>
<keyword evidence="6 8" id="KW-0342">GTP-binding</keyword>
<dbReference type="InterPro" id="IPR016484">
    <property type="entry name" value="GTPase_Der"/>
</dbReference>
<dbReference type="CDD" id="cd01894">
    <property type="entry name" value="EngA1"/>
    <property type="match status" value="1"/>
</dbReference>
<dbReference type="AlphaFoldDB" id="A0A6N9T5I7"/>
<evidence type="ECO:0000256" key="9">
    <source>
        <dbReference type="PROSITE-ProRule" id="PRU01049"/>
    </source>
</evidence>
<comment type="similarity">
    <text evidence="1 8 9 10">Belongs to the TRAFAC class TrmE-Era-EngA-EngB-Septin-like GTPase superfamily. EngA (Der) GTPase family.</text>
</comment>
<feature type="binding site" evidence="8">
    <location>
        <begin position="222"/>
        <end position="229"/>
    </location>
    <ligand>
        <name>GTP</name>
        <dbReference type="ChEBI" id="CHEBI:37565"/>
        <label>2</label>
    </ligand>
</feature>